<keyword evidence="1" id="KW-1133">Transmembrane helix</keyword>
<proteinExistence type="evidence at transcript level"/>
<dbReference type="AlphaFoldDB" id="D9ILV3"/>
<organism evidence="2">
    <name type="scientific">Phragmatopoma lapidosa</name>
    <dbReference type="NCBI Taxonomy" id="341668"/>
    <lineage>
        <taxon>Eukaryota</taxon>
        <taxon>Metazoa</taxon>
        <taxon>Spiralia</taxon>
        <taxon>Lophotrochozoa</taxon>
        <taxon>Annelida</taxon>
        <taxon>Polychaeta</taxon>
        <taxon>Sedentaria</taxon>
        <taxon>Canalipalpata</taxon>
        <taxon>Sabellida</taxon>
        <taxon>Sabellariidae</taxon>
        <taxon>Phragmatopoma</taxon>
    </lineage>
</organism>
<reference evidence="2" key="1">
    <citation type="submission" date="2010-04" db="EMBL/GenBank/DDBJ databases">
        <authorList>
            <person name="Levasseur D.R."/>
            <person name="Dean M.A."/>
        </authorList>
    </citation>
    <scope>NUCLEOTIDE SEQUENCE</scope>
</reference>
<dbReference type="EMBL" id="HM153533">
    <property type="protein sequence ID" value="ADJ68234.1"/>
    <property type="molecule type" value="mRNA"/>
</dbReference>
<evidence type="ECO:0000313" key="2">
    <source>
        <dbReference type="EMBL" id="ADJ68234.1"/>
    </source>
</evidence>
<accession>D9ILV3</accession>
<sequence>MIYNLIGNIKQYYGTILFQLCCEDDEIITVEKHLDTAKANCVAVGREKPLYYLGAFNCILYLCFSFLDTLTSLKRFINDKK</sequence>
<evidence type="ECO:0000256" key="1">
    <source>
        <dbReference type="SAM" id="Phobius"/>
    </source>
</evidence>
<protein>
    <submittedName>
        <fullName evidence="2">Uncharacterized protein</fullName>
    </submittedName>
</protein>
<keyword evidence="1" id="KW-0812">Transmembrane</keyword>
<feature type="transmembrane region" description="Helical" evidence="1">
    <location>
        <begin position="50"/>
        <end position="71"/>
    </location>
</feature>
<keyword evidence="1" id="KW-0472">Membrane</keyword>
<name>D9ILV3_9ANNE</name>